<keyword evidence="1" id="KW-1133">Transmembrane helix</keyword>
<evidence type="ECO:0000256" key="1">
    <source>
        <dbReference type="SAM" id="Phobius"/>
    </source>
</evidence>
<comment type="caution">
    <text evidence="2">The sequence shown here is derived from an EMBL/GenBank/DDBJ whole genome shotgun (WGS) entry which is preliminary data.</text>
</comment>
<feature type="transmembrane region" description="Helical" evidence="1">
    <location>
        <begin position="96"/>
        <end position="118"/>
    </location>
</feature>
<dbReference type="EMBL" id="JBBIAA010000033">
    <property type="protein sequence ID" value="MEJ5946764.1"/>
    <property type="molecule type" value="Genomic_DNA"/>
</dbReference>
<feature type="transmembrane region" description="Helical" evidence="1">
    <location>
        <begin position="205"/>
        <end position="225"/>
    </location>
</feature>
<feature type="transmembrane region" description="Helical" evidence="1">
    <location>
        <begin position="33"/>
        <end position="50"/>
    </location>
</feature>
<sequence length="261" mass="24763">MREEATAVSRVVPAASGTVACVLLAAAALGSPLLLAPVVALLGLLLAWGWPRLLAVPSPTGAGVVVALAALAAVAVVVAVHVTSDVGPALAAAPDAAGAGVLVVLGLSVVAAFVHQVLRTDGRPRLAESVASTVAGAALAALASGWVSAAVVRPGAVLVGATAAAAALVVSALPWPQRLTGAVGLVAAAAAGALVAGGLEDLSALVGAVAGLVVAGVVAVVDRLLVALPRAASRRRAAVVGVAAVSLAAVPVQLLALVVGP</sequence>
<gene>
    <name evidence="2" type="ORF">WDZ17_15815</name>
</gene>
<accession>A0ABU8RNW9</accession>
<evidence type="ECO:0000313" key="3">
    <source>
        <dbReference type="Proteomes" id="UP001387100"/>
    </source>
</evidence>
<name>A0ABU8RNW9_9ACTN</name>
<feature type="transmembrane region" description="Helical" evidence="1">
    <location>
        <begin position="155"/>
        <end position="175"/>
    </location>
</feature>
<keyword evidence="3" id="KW-1185">Reference proteome</keyword>
<feature type="transmembrane region" description="Helical" evidence="1">
    <location>
        <begin position="130"/>
        <end position="149"/>
    </location>
</feature>
<dbReference type="PROSITE" id="PS51257">
    <property type="entry name" value="PROKAR_LIPOPROTEIN"/>
    <property type="match status" value="1"/>
</dbReference>
<dbReference type="Proteomes" id="UP001387100">
    <property type="component" value="Unassembled WGS sequence"/>
</dbReference>
<feature type="transmembrane region" description="Helical" evidence="1">
    <location>
        <begin position="7"/>
        <end position="27"/>
    </location>
</feature>
<reference evidence="2 3" key="1">
    <citation type="journal article" date="2017" name="Int. J. Syst. Evol. Microbiol.">
        <title>Pseudokineococcus basanitobsidens sp. nov., isolated from volcanic rock.</title>
        <authorList>
            <person name="Lee D.W."/>
            <person name="Park M.Y."/>
            <person name="Kim J.J."/>
            <person name="Kim B.S."/>
        </authorList>
    </citation>
    <scope>NUCLEOTIDE SEQUENCE [LARGE SCALE GENOMIC DNA]</scope>
    <source>
        <strain evidence="2 3">DSM 103726</strain>
    </source>
</reference>
<feature type="transmembrane region" description="Helical" evidence="1">
    <location>
        <begin position="237"/>
        <end position="259"/>
    </location>
</feature>
<keyword evidence="1" id="KW-0812">Transmembrane</keyword>
<protein>
    <submittedName>
        <fullName evidence="2">Uncharacterized protein</fullName>
    </submittedName>
</protein>
<evidence type="ECO:0000313" key="2">
    <source>
        <dbReference type="EMBL" id="MEJ5946764.1"/>
    </source>
</evidence>
<organism evidence="2 3">
    <name type="scientific">Pseudokineococcus basanitobsidens</name>
    <dbReference type="NCBI Taxonomy" id="1926649"/>
    <lineage>
        <taxon>Bacteria</taxon>
        <taxon>Bacillati</taxon>
        <taxon>Actinomycetota</taxon>
        <taxon>Actinomycetes</taxon>
        <taxon>Kineosporiales</taxon>
        <taxon>Kineosporiaceae</taxon>
        <taxon>Pseudokineococcus</taxon>
    </lineage>
</organism>
<feature type="transmembrane region" description="Helical" evidence="1">
    <location>
        <begin position="62"/>
        <end position="84"/>
    </location>
</feature>
<keyword evidence="1" id="KW-0472">Membrane</keyword>
<feature type="transmembrane region" description="Helical" evidence="1">
    <location>
        <begin position="182"/>
        <end position="199"/>
    </location>
</feature>
<proteinExistence type="predicted"/>